<proteinExistence type="predicted"/>
<dbReference type="OrthoDB" id="185373at2759"/>
<organism evidence="1 2">
    <name type="scientific">Zizania palustris</name>
    <name type="common">Northern wild rice</name>
    <dbReference type="NCBI Taxonomy" id="103762"/>
    <lineage>
        <taxon>Eukaryota</taxon>
        <taxon>Viridiplantae</taxon>
        <taxon>Streptophyta</taxon>
        <taxon>Embryophyta</taxon>
        <taxon>Tracheophyta</taxon>
        <taxon>Spermatophyta</taxon>
        <taxon>Magnoliopsida</taxon>
        <taxon>Liliopsida</taxon>
        <taxon>Poales</taxon>
        <taxon>Poaceae</taxon>
        <taxon>BOP clade</taxon>
        <taxon>Oryzoideae</taxon>
        <taxon>Oryzeae</taxon>
        <taxon>Zizaniinae</taxon>
        <taxon>Zizania</taxon>
    </lineage>
</organism>
<reference evidence="1" key="2">
    <citation type="submission" date="2021-02" db="EMBL/GenBank/DDBJ databases">
        <authorList>
            <person name="Kimball J.A."/>
            <person name="Haas M.W."/>
            <person name="Macchietto M."/>
            <person name="Kono T."/>
            <person name="Duquette J."/>
            <person name="Shao M."/>
        </authorList>
    </citation>
    <scope>NUCLEOTIDE SEQUENCE</scope>
    <source>
        <tissue evidence="1">Fresh leaf tissue</tissue>
    </source>
</reference>
<name>A0A8J5SNA0_ZIZPA</name>
<protein>
    <submittedName>
        <fullName evidence="1">Uncharacterized protein</fullName>
    </submittedName>
</protein>
<evidence type="ECO:0000313" key="2">
    <source>
        <dbReference type="Proteomes" id="UP000729402"/>
    </source>
</evidence>
<evidence type="ECO:0000313" key="1">
    <source>
        <dbReference type="EMBL" id="KAG8068017.1"/>
    </source>
</evidence>
<dbReference type="EMBL" id="JAAALK010000284">
    <property type="protein sequence ID" value="KAG8068017.1"/>
    <property type="molecule type" value="Genomic_DNA"/>
</dbReference>
<dbReference type="Proteomes" id="UP000729402">
    <property type="component" value="Unassembled WGS sequence"/>
</dbReference>
<dbReference type="AlphaFoldDB" id="A0A8J5SNA0"/>
<accession>A0A8J5SNA0</accession>
<keyword evidence="2" id="KW-1185">Reference proteome</keyword>
<gene>
    <name evidence="1" type="ORF">GUJ93_ZPchr0005g14266</name>
</gene>
<comment type="caution">
    <text evidence="1">The sequence shown here is derived from an EMBL/GenBank/DDBJ whole genome shotgun (WGS) entry which is preliminary data.</text>
</comment>
<reference evidence="1" key="1">
    <citation type="journal article" date="2021" name="bioRxiv">
        <title>Whole Genome Assembly and Annotation of Northern Wild Rice, Zizania palustris L., Supports a Whole Genome Duplication in the Zizania Genus.</title>
        <authorList>
            <person name="Haas M."/>
            <person name="Kono T."/>
            <person name="Macchietto M."/>
            <person name="Millas R."/>
            <person name="McGilp L."/>
            <person name="Shao M."/>
            <person name="Duquette J."/>
            <person name="Hirsch C.N."/>
            <person name="Kimball J."/>
        </authorList>
    </citation>
    <scope>NUCLEOTIDE SEQUENCE</scope>
    <source>
        <tissue evidence="1">Fresh leaf tissue</tissue>
    </source>
</reference>
<sequence length="87" mass="9775">MEQPRAVEAEQTAAEESPRFRWDAFGSNPLNPPKQDIRGLSPKLPNRCKALMTRIVRLPPQGEDTLGLLLAFLVKAMNPKRADCCWS</sequence>